<evidence type="ECO:0000313" key="1">
    <source>
        <dbReference type="EMBL" id="CRK94394.1"/>
    </source>
</evidence>
<evidence type="ECO:0000313" key="2">
    <source>
        <dbReference type="Proteomes" id="UP000183832"/>
    </source>
</evidence>
<protein>
    <submittedName>
        <fullName evidence="1">CLUMA_CG007901, isoform A</fullName>
    </submittedName>
</protein>
<dbReference type="EMBL" id="CVRI01000038">
    <property type="protein sequence ID" value="CRK94394.1"/>
    <property type="molecule type" value="Genomic_DNA"/>
</dbReference>
<organism evidence="1 2">
    <name type="scientific">Clunio marinus</name>
    <dbReference type="NCBI Taxonomy" id="568069"/>
    <lineage>
        <taxon>Eukaryota</taxon>
        <taxon>Metazoa</taxon>
        <taxon>Ecdysozoa</taxon>
        <taxon>Arthropoda</taxon>
        <taxon>Hexapoda</taxon>
        <taxon>Insecta</taxon>
        <taxon>Pterygota</taxon>
        <taxon>Neoptera</taxon>
        <taxon>Endopterygota</taxon>
        <taxon>Diptera</taxon>
        <taxon>Nematocera</taxon>
        <taxon>Chironomoidea</taxon>
        <taxon>Chironomidae</taxon>
        <taxon>Clunio</taxon>
    </lineage>
</organism>
<accession>A0A1J1I3Q7</accession>
<gene>
    <name evidence="1" type="ORF">CLUMA_CG007901</name>
</gene>
<keyword evidence="2" id="KW-1185">Reference proteome</keyword>
<sequence>MAKAYFTCITKAQNYSNTPNYHFETEARLNFFTDLGFKALKDEMKHSLSYKTEGLQYSLSMKAIGKCSQMF</sequence>
<dbReference type="Proteomes" id="UP000183832">
    <property type="component" value="Unassembled WGS sequence"/>
</dbReference>
<reference evidence="1 2" key="1">
    <citation type="submission" date="2015-04" db="EMBL/GenBank/DDBJ databases">
        <authorList>
            <person name="Syromyatnikov M.Y."/>
            <person name="Popov V.N."/>
        </authorList>
    </citation>
    <scope>NUCLEOTIDE SEQUENCE [LARGE SCALE GENOMIC DNA]</scope>
</reference>
<proteinExistence type="predicted"/>
<dbReference type="AlphaFoldDB" id="A0A1J1I3Q7"/>
<name>A0A1J1I3Q7_9DIPT</name>